<keyword evidence="6" id="KW-0813">Transport</keyword>
<comment type="similarity">
    <text evidence="6">Belongs to the ABC-2 integral membrane protein family.</text>
</comment>
<dbReference type="PANTHER" id="PTHR43229">
    <property type="entry name" value="NODULATION PROTEIN J"/>
    <property type="match status" value="1"/>
</dbReference>
<gene>
    <name evidence="8" type="ORF">HDA44_005232</name>
</gene>
<evidence type="ECO:0000256" key="3">
    <source>
        <dbReference type="ARBA" id="ARBA00022989"/>
    </source>
</evidence>
<evidence type="ECO:0000313" key="9">
    <source>
        <dbReference type="Proteomes" id="UP000558997"/>
    </source>
</evidence>
<feature type="transmembrane region" description="Helical" evidence="6">
    <location>
        <begin position="159"/>
        <end position="181"/>
    </location>
</feature>
<dbReference type="PANTHER" id="PTHR43229:SF2">
    <property type="entry name" value="NODULATION PROTEIN J"/>
    <property type="match status" value="1"/>
</dbReference>
<keyword evidence="4 6" id="KW-0472">Membrane</keyword>
<proteinExistence type="inferred from homology"/>
<evidence type="ECO:0000313" key="8">
    <source>
        <dbReference type="EMBL" id="MBB5981891.1"/>
    </source>
</evidence>
<keyword evidence="3 6" id="KW-1133">Transmembrane helix</keyword>
<evidence type="ECO:0000256" key="6">
    <source>
        <dbReference type="RuleBase" id="RU361157"/>
    </source>
</evidence>
<dbReference type="GO" id="GO:0140359">
    <property type="term" value="F:ABC-type transporter activity"/>
    <property type="evidence" value="ECO:0007669"/>
    <property type="project" value="InterPro"/>
</dbReference>
<feature type="transmembrane region" description="Helical" evidence="6">
    <location>
        <begin position="38"/>
        <end position="59"/>
    </location>
</feature>
<sequence length="276" mass="29227">MSSTTIQSVPAAQAAPASRPLTDIGTMLRRNLRHAQRYPGLSLGALGMPVIMILLFGLVFGNTFAAGLGGGGRGAYIDFLTPGILLMSIASGTMSPAVAVCMDMTEGIVARFRTMAIFRPAVLAGHVLGNVLLTIVSLALVVGFAILIGFRPNASVGDWLLAAGLLIAVTFALTWFAIALGLTSKTPESASNIVLPISLLLPFLSNTFIPLQSMPSGIRWFAEYQPFTPIINTLRHLMLGTPMDSGDGWLSLAWCLAIAVVGYFWAQKNYNKGTVA</sequence>
<dbReference type="InterPro" id="IPR051784">
    <property type="entry name" value="Nod_factor_ABC_transporter"/>
</dbReference>
<dbReference type="PIRSF" id="PIRSF006648">
    <property type="entry name" value="DrrB"/>
    <property type="match status" value="1"/>
</dbReference>
<dbReference type="InterPro" id="IPR013525">
    <property type="entry name" value="ABC2_TM"/>
</dbReference>
<feature type="transmembrane region" description="Helical" evidence="6">
    <location>
        <begin position="123"/>
        <end position="147"/>
    </location>
</feature>
<dbReference type="GO" id="GO:0043190">
    <property type="term" value="C:ATP-binding cassette (ABC) transporter complex"/>
    <property type="evidence" value="ECO:0007669"/>
    <property type="project" value="InterPro"/>
</dbReference>
<dbReference type="InterPro" id="IPR047817">
    <property type="entry name" value="ABC2_TM_bact-type"/>
</dbReference>
<name>A0A841DVB8_9ACTN</name>
<dbReference type="Pfam" id="PF01061">
    <property type="entry name" value="ABC2_membrane"/>
    <property type="match status" value="1"/>
</dbReference>
<feature type="transmembrane region" description="Helical" evidence="6">
    <location>
        <begin position="79"/>
        <end position="102"/>
    </location>
</feature>
<comment type="caution">
    <text evidence="8">The sequence shown here is derived from an EMBL/GenBank/DDBJ whole genome shotgun (WGS) entry which is preliminary data.</text>
</comment>
<evidence type="ECO:0000256" key="2">
    <source>
        <dbReference type="ARBA" id="ARBA00022692"/>
    </source>
</evidence>
<accession>A0A841DVB8</accession>
<dbReference type="Proteomes" id="UP000558997">
    <property type="component" value="Unassembled WGS sequence"/>
</dbReference>
<feature type="domain" description="ABC transmembrane type-2" evidence="7">
    <location>
        <begin position="40"/>
        <end position="273"/>
    </location>
</feature>
<organism evidence="8 9">
    <name type="scientific">Kribbella solani</name>
    <dbReference type="NCBI Taxonomy" id="236067"/>
    <lineage>
        <taxon>Bacteria</taxon>
        <taxon>Bacillati</taxon>
        <taxon>Actinomycetota</taxon>
        <taxon>Actinomycetes</taxon>
        <taxon>Propionibacteriales</taxon>
        <taxon>Kribbellaceae</taxon>
        <taxon>Kribbella</taxon>
    </lineage>
</organism>
<keyword evidence="9" id="KW-1185">Reference proteome</keyword>
<keyword evidence="2 6" id="KW-0812">Transmembrane</keyword>
<dbReference type="GO" id="GO:0046677">
    <property type="term" value="P:response to antibiotic"/>
    <property type="evidence" value="ECO:0007669"/>
    <property type="project" value="UniProtKB-KW"/>
</dbReference>
<dbReference type="AlphaFoldDB" id="A0A841DVB8"/>
<dbReference type="EMBL" id="JACHNF010000001">
    <property type="protein sequence ID" value="MBB5981891.1"/>
    <property type="molecule type" value="Genomic_DNA"/>
</dbReference>
<reference evidence="8 9" key="1">
    <citation type="submission" date="2020-08" db="EMBL/GenBank/DDBJ databases">
        <title>Sequencing the genomes of 1000 actinobacteria strains.</title>
        <authorList>
            <person name="Klenk H.-P."/>
        </authorList>
    </citation>
    <scope>NUCLEOTIDE SEQUENCE [LARGE SCALE GENOMIC DNA]</scope>
    <source>
        <strain evidence="8 9">DSM 17294</strain>
    </source>
</reference>
<dbReference type="PROSITE" id="PS51012">
    <property type="entry name" value="ABC_TM2"/>
    <property type="match status" value="1"/>
</dbReference>
<evidence type="ECO:0000256" key="4">
    <source>
        <dbReference type="ARBA" id="ARBA00023136"/>
    </source>
</evidence>
<evidence type="ECO:0000259" key="7">
    <source>
        <dbReference type="PROSITE" id="PS51012"/>
    </source>
</evidence>
<evidence type="ECO:0000256" key="1">
    <source>
        <dbReference type="ARBA" id="ARBA00004141"/>
    </source>
</evidence>
<dbReference type="RefSeq" id="WP_184838742.1">
    <property type="nucleotide sequence ID" value="NZ_BAAAVN010000018.1"/>
</dbReference>
<keyword evidence="6" id="KW-1003">Cell membrane</keyword>
<dbReference type="InterPro" id="IPR000412">
    <property type="entry name" value="ABC_2_transport"/>
</dbReference>
<feature type="transmembrane region" description="Helical" evidence="6">
    <location>
        <begin position="248"/>
        <end position="266"/>
    </location>
</feature>
<protein>
    <recommendedName>
        <fullName evidence="6">Transport permease protein</fullName>
    </recommendedName>
</protein>
<feature type="transmembrane region" description="Helical" evidence="6">
    <location>
        <begin position="193"/>
        <end position="211"/>
    </location>
</feature>
<evidence type="ECO:0000256" key="5">
    <source>
        <dbReference type="ARBA" id="ARBA00023251"/>
    </source>
</evidence>
<comment type="subcellular location">
    <subcellularLocation>
        <location evidence="6">Cell membrane</location>
        <topology evidence="6">Multi-pass membrane protein</topology>
    </subcellularLocation>
    <subcellularLocation>
        <location evidence="1">Membrane</location>
        <topology evidence="1">Multi-pass membrane protein</topology>
    </subcellularLocation>
</comment>
<keyword evidence="5" id="KW-0046">Antibiotic resistance</keyword>